<dbReference type="RefSeq" id="WP_024557546.1">
    <property type="nucleotide sequence ID" value="NZ_LFEJ01000009.1"/>
</dbReference>
<accession>A0A0J8VS54</accession>
<dbReference type="Pfam" id="PF08971">
    <property type="entry name" value="GlgS"/>
    <property type="match status" value="1"/>
</dbReference>
<dbReference type="EMBL" id="LFEJ01000009">
    <property type="protein sequence ID" value="KMV35772.1"/>
    <property type="molecule type" value="Genomic_DNA"/>
</dbReference>
<dbReference type="SUPFAM" id="SSF109747">
    <property type="entry name" value="Glycogen synthesis protein GlgS"/>
    <property type="match status" value="1"/>
</dbReference>
<comment type="caution">
    <text evidence="1">The sequence shown here is derived from an EMBL/GenBank/DDBJ whole genome shotgun (WGS) entry which is preliminary data.</text>
</comment>
<dbReference type="InterPro" id="IPR015065">
    <property type="entry name" value="GlgS"/>
</dbReference>
<dbReference type="Proteomes" id="UP000037315">
    <property type="component" value="Unassembled WGS sequence"/>
</dbReference>
<protein>
    <recommendedName>
        <fullName evidence="3">Surface composition regulator</fullName>
    </recommendedName>
</protein>
<sequence length="64" mass="7533">MQSVEQQSIMLSGNFDFLARSFAQMCVHGRQFDIDTITGNMDSDSRVWFVKRYQFYLSYLASQH</sequence>
<dbReference type="Gene3D" id="1.20.970.20">
    <property type="entry name" value="Glycogen synthesis protein GlgS"/>
    <property type="match status" value="1"/>
</dbReference>
<dbReference type="InterPro" id="IPR036295">
    <property type="entry name" value="GlgS_sf"/>
</dbReference>
<name>A0A0J8VS54_9ENTR</name>
<dbReference type="PATRIC" id="fig|1656095.3.peg.1787"/>
<proteinExistence type="predicted"/>
<gene>
    <name evidence="1" type="ORF">ACH50_05470</name>
</gene>
<dbReference type="OrthoDB" id="6563429at2"/>
<organism evidence="1 2">
    <name type="scientific">Franconibacter pulveris</name>
    <dbReference type="NCBI Taxonomy" id="435910"/>
    <lineage>
        <taxon>Bacteria</taxon>
        <taxon>Pseudomonadati</taxon>
        <taxon>Pseudomonadota</taxon>
        <taxon>Gammaproteobacteria</taxon>
        <taxon>Enterobacterales</taxon>
        <taxon>Enterobacteriaceae</taxon>
        <taxon>Franconibacter</taxon>
    </lineage>
</organism>
<dbReference type="AlphaFoldDB" id="A0A0J8VS54"/>
<evidence type="ECO:0008006" key="3">
    <source>
        <dbReference type="Google" id="ProtNLM"/>
    </source>
</evidence>
<evidence type="ECO:0000313" key="2">
    <source>
        <dbReference type="Proteomes" id="UP000037315"/>
    </source>
</evidence>
<keyword evidence="2" id="KW-1185">Reference proteome</keyword>
<reference evidence="1 2" key="1">
    <citation type="submission" date="2015-06" db="EMBL/GenBank/DDBJ databases">
        <title>Genome sequencing of Cronobacter sp. strain DJ34 isolated from petroleum contaminated sludge of Duliajan Oil Fields, Assam, India.</title>
        <authorList>
            <person name="Pal S."/>
            <person name="Banerjee T.D."/>
            <person name="Roy A."/>
            <person name="Sar P."/>
            <person name="Kazy S.K."/>
        </authorList>
    </citation>
    <scope>NUCLEOTIDE SEQUENCE [LARGE SCALE GENOMIC DNA]</scope>
    <source>
        <strain evidence="1 2">DJ34</strain>
    </source>
</reference>
<evidence type="ECO:0000313" key="1">
    <source>
        <dbReference type="EMBL" id="KMV35772.1"/>
    </source>
</evidence>